<reference evidence="2" key="1">
    <citation type="journal article" date="2020" name="Stud. Mycol.">
        <title>101 Dothideomycetes genomes: a test case for predicting lifestyles and emergence of pathogens.</title>
        <authorList>
            <person name="Haridas S."/>
            <person name="Albert R."/>
            <person name="Binder M."/>
            <person name="Bloem J."/>
            <person name="Labutti K."/>
            <person name="Salamov A."/>
            <person name="Andreopoulos B."/>
            <person name="Baker S."/>
            <person name="Barry K."/>
            <person name="Bills G."/>
            <person name="Bluhm B."/>
            <person name="Cannon C."/>
            <person name="Castanera R."/>
            <person name="Culley D."/>
            <person name="Daum C."/>
            <person name="Ezra D."/>
            <person name="Gonzalez J."/>
            <person name="Henrissat B."/>
            <person name="Kuo A."/>
            <person name="Liang C."/>
            <person name="Lipzen A."/>
            <person name="Lutzoni F."/>
            <person name="Magnuson J."/>
            <person name="Mondo S."/>
            <person name="Nolan M."/>
            <person name="Ohm R."/>
            <person name="Pangilinan J."/>
            <person name="Park H.-J."/>
            <person name="Ramirez L."/>
            <person name="Alfaro M."/>
            <person name="Sun H."/>
            <person name="Tritt A."/>
            <person name="Yoshinaga Y."/>
            <person name="Zwiers L.-H."/>
            <person name="Turgeon B."/>
            <person name="Goodwin S."/>
            <person name="Spatafora J."/>
            <person name="Crous P."/>
            <person name="Grigoriev I."/>
        </authorList>
    </citation>
    <scope>NUCLEOTIDE SEQUENCE</scope>
    <source>
        <strain evidence="2">ATCC 36951</strain>
    </source>
</reference>
<feature type="compositionally biased region" description="Acidic residues" evidence="1">
    <location>
        <begin position="103"/>
        <end position="123"/>
    </location>
</feature>
<feature type="region of interest" description="Disordered" evidence="1">
    <location>
        <begin position="1"/>
        <end position="199"/>
    </location>
</feature>
<proteinExistence type="predicted"/>
<feature type="compositionally biased region" description="Basic and acidic residues" evidence="1">
    <location>
        <begin position="160"/>
        <end position="173"/>
    </location>
</feature>
<evidence type="ECO:0000313" key="3">
    <source>
        <dbReference type="Proteomes" id="UP000799537"/>
    </source>
</evidence>
<evidence type="ECO:0000256" key="1">
    <source>
        <dbReference type="SAM" id="MobiDB-lite"/>
    </source>
</evidence>
<name>A0A6A6CH56_ZASCE</name>
<evidence type="ECO:0000313" key="2">
    <source>
        <dbReference type="EMBL" id="KAF2164756.1"/>
    </source>
</evidence>
<gene>
    <name evidence="2" type="ORF">M409DRAFT_56556</name>
</gene>
<dbReference type="GeneID" id="54566597"/>
<organism evidence="2 3">
    <name type="scientific">Zasmidium cellare ATCC 36951</name>
    <dbReference type="NCBI Taxonomy" id="1080233"/>
    <lineage>
        <taxon>Eukaryota</taxon>
        <taxon>Fungi</taxon>
        <taxon>Dikarya</taxon>
        <taxon>Ascomycota</taxon>
        <taxon>Pezizomycotina</taxon>
        <taxon>Dothideomycetes</taxon>
        <taxon>Dothideomycetidae</taxon>
        <taxon>Mycosphaerellales</taxon>
        <taxon>Mycosphaerellaceae</taxon>
        <taxon>Zasmidium</taxon>
    </lineage>
</organism>
<accession>A0A6A6CH56</accession>
<feature type="compositionally biased region" description="Basic and acidic residues" evidence="1">
    <location>
        <begin position="140"/>
        <end position="150"/>
    </location>
</feature>
<sequence length="354" mass="38760">MSSHKRKQQEPSTAPNETAEGRHVRRCLSPAPPRPSSTVACPSTPAAASALLSQSSTVTEEAREKEPPIGEIDGESNGERDGTGDGDSDAASEATARPPSEAASEDSSEEEETANEDRGDEEGAGFGAQGQTGSEAYHGSAERGYGKPADEYPEVYYTHDSYKHVDGHFHHSDDEDEDDEEEGGFDEQQYEEPEGESQKYEDFWQGQHEEDGLETDNASEDGAATDIFSTNESLLGTSGSLSTGSSKLQSRLAAIEAIRKFVDSDLEDALDADFHPMVKTALWPTDFVVLLSQILCYSTTDALNDWMRSRVDERVRKDGRKTVPKDKKVAGKKDLKTYLKECKEQGEPFRTMDD</sequence>
<dbReference type="Proteomes" id="UP000799537">
    <property type="component" value="Unassembled WGS sequence"/>
</dbReference>
<protein>
    <submittedName>
        <fullName evidence="2">Uncharacterized protein</fullName>
    </submittedName>
</protein>
<feature type="compositionally biased region" description="Acidic residues" evidence="1">
    <location>
        <begin position="174"/>
        <end position="195"/>
    </location>
</feature>
<keyword evidence="3" id="KW-1185">Reference proteome</keyword>
<feature type="compositionally biased region" description="Low complexity" evidence="1">
    <location>
        <begin position="91"/>
        <end position="102"/>
    </location>
</feature>
<dbReference type="EMBL" id="ML993603">
    <property type="protein sequence ID" value="KAF2164756.1"/>
    <property type="molecule type" value="Genomic_DNA"/>
</dbReference>
<feature type="compositionally biased region" description="Low complexity" evidence="1">
    <location>
        <begin position="36"/>
        <end position="59"/>
    </location>
</feature>
<dbReference type="AlphaFoldDB" id="A0A6A6CH56"/>
<dbReference type="RefSeq" id="XP_033665645.1">
    <property type="nucleotide sequence ID" value="XM_033813325.1"/>
</dbReference>